<keyword evidence="15" id="KW-1185">Reference proteome</keyword>
<dbReference type="InterPro" id="IPR001465">
    <property type="entry name" value="Malate_synthase_TIM"/>
</dbReference>
<keyword evidence="5 9" id="KW-0808">Transferase</keyword>
<dbReference type="InterPro" id="IPR011076">
    <property type="entry name" value="Malate_synth_sf"/>
</dbReference>
<dbReference type="PANTHER" id="PTHR42902">
    <property type="entry name" value="MALATE SYNTHASE"/>
    <property type="match status" value="1"/>
</dbReference>
<keyword evidence="4 9" id="KW-0816">Tricarboxylic acid cycle</keyword>
<reference evidence="14 15" key="1">
    <citation type="submission" date="2013-08" db="EMBL/GenBank/DDBJ databases">
        <authorList>
            <person name="Huang J."/>
            <person name="Wang G."/>
        </authorList>
    </citation>
    <scope>NUCLEOTIDE SEQUENCE [LARGE SCALE GENOMIC DNA]</scope>
    <source>
        <strain evidence="14 15">JSM 072002</strain>
    </source>
</reference>
<dbReference type="FunFam" id="3.20.20.360:FF:000001">
    <property type="entry name" value="Malate synthase"/>
    <property type="match status" value="1"/>
</dbReference>
<sequence length="529" mass="60942">METKHSTIQVQGEMYEGFERMLSEEALQFIEQLHHQFEERRQQLLTKRQQVQQQIKDGQMPDFLPETESVRKGSWTIAPLPADLKDRRVEITGPVDRKMVINALNSGAKAFMADFEDSNAPTWYNTIQGQNNLYDAIRRTISFQNDKGKVYELKEETAVLMVRPRGWHLEEKHITVNGERMSAALVDFGLYFFHNAKALIHRQTGPYFYLPKMENHLEARLWNDVFVFAQQQLGIPQGTIKATVLIETILATFEVDEILYELKEHSAGLNCGRWDYIFSYLKKFRYNPGVILPDRSQVTMESPFMRAYSMFVIQTCHKRNAPAIGGMAAQIPIKGDDEANAIAFQKVQQDKEREVKNGHDGTWIAHPGMIQAAIDVFDYFMPEPNQISHKLLDISITAKDLLQVPEGDITEEGLRTNISVGIQYIASWLCGRGAAPINHLMEDAATAEISRAQVWQWIRHPKGQMKDGRYITFKMVEKIQQEELQKIAEQVGEATYKQNRYEEAAELFTQLIQEDEFAEFLTIPAYERL</sequence>
<dbReference type="SUPFAM" id="SSF51645">
    <property type="entry name" value="Malate synthase G"/>
    <property type="match status" value="1"/>
</dbReference>
<evidence type="ECO:0000256" key="7">
    <source>
        <dbReference type="ARBA" id="ARBA00068441"/>
    </source>
</evidence>
<dbReference type="InterPro" id="IPR006252">
    <property type="entry name" value="Malate_synthA"/>
</dbReference>
<evidence type="ECO:0000256" key="2">
    <source>
        <dbReference type="ARBA" id="ARBA00012636"/>
    </source>
</evidence>
<dbReference type="UniPathway" id="UPA00703">
    <property type="reaction ID" value="UER00720"/>
</dbReference>
<dbReference type="PROSITE" id="PS00510">
    <property type="entry name" value="MALATE_SYNTHASE"/>
    <property type="match status" value="1"/>
</dbReference>
<dbReference type="EC" id="2.3.3.9" evidence="2 9"/>
<keyword evidence="14" id="KW-0012">Acyltransferase</keyword>
<dbReference type="CDD" id="cd00727">
    <property type="entry name" value="malate_synt_A"/>
    <property type="match status" value="1"/>
</dbReference>
<dbReference type="eggNOG" id="COG2225">
    <property type="taxonomic scope" value="Bacteria"/>
</dbReference>
<dbReference type="EMBL" id="AVPG01000009">
    <property type="protein sequence ID" value="KGX87050.1"/>
    <property type="molecule type" value="Genomic_DNA"/>
</dbReference>
<proteinExistence type="inferred from homology"/>
<evidence type="ECO:0000256" key="4">
    <source>
        <dbReference type="ARBA" id="ARBA00022532"/>
    </source>
</evidence>
<evidence type="ECO:0000313" key="15">
    <source>
        <dbReference type="Proteomes" id="UP000030401"/>
    </source>
</evidence>
<dbReference type="STRING" id="1385512.N784_02740"/>
<dbReference type="InterPro" id="IPR048355">
    <property type="entry name" value="MS_C"/>
</dbReference>
<dbReference type="Pfam" id="PF01274">
    <property type="entry name" value="MS_TIM-barrel"/>
    <property type="match status" value="1"/>
</dbReference>
<dbReference type="Gene3D" id="3.20.20.360">
    <property type="entry name" value="Malate synthase, domain 3"/>
    <property type="match status" value="1"/>
</dbReference>
<dbReference type="GO" id="GO:0006097">
    <property type="term" value="P:glyoxylate cycle"/>
    <property type="evidence" value="ECO:0007669"/>
    <property type="project" value="UniProtKB-UniPathway"/>
</dbReference>
<comment type="pathway">
    <text evidence="9">Carbohydrate metabolism; glyoxylate cycle; (S)-malate from isocitrate: step 2/2.</text>
</comment>
<feature type="active site" description="Proton donor" evidence="8">
    <location>
        <position position="443"/>
    </location>
</feature>
<evidence type="ECO:0000256" key="3">
    <source>
        <dbReference type="ARBA" id="ARBA00022435"/>
    </source>
</evidence>
<evidence type="ECO:0000256" key="8">
    <source>
        <dbReference type="PIRSR" id="PIRSR001363-1"/>
    </source>
</evidence>
<dbReference type="InterPro" id="IPR019830">
    <property type="entry name" value="Malate_synthase_CS"/>
</dbReference>
<dbReference type="FunFam" id="1.20.1220.12:FF:000001">
    <property type="entry name" value="Malate synthase"/>
    <property type="match status" value="1"/>
</dbReference>
<dbReference type="Pfam" id="PF20659">
    <property type="entry name" value="MS_C"/>
    <property type="match status" value="1"/>
</dbReference>
<dbReference type="PIRSF" id="PIRSF001363">
    <property type="entry name" value="Malate_synth"/>
    <property type="match status" value="1"/>
</dbReference>
<dbReference type="PANTHER" id="PTHR42902:SF1">
    <property type="entry name" value="MALATE SYNTHASE 1-RELATED"/>
    <property type="match status" value="1"/>
</dbReference>
<organism evidence="14 15">
    <name type="scientific">Pontibacillus litoralis JSM 072002</name>
    <dbReference type="NCBI Taxonomy" id="1385512"/>
    <lineage>
        <taxon>Bacteria</taxon>
        <taxon>Bacillati</taxon>
        <taxon>Bacillota</taxon>
        <taxon>Bacilli</taxon>
        <taxon>Bacillales</taxon>
        <taxon>Bacillaceae</taxon>
        <taxon>Pontibacillus</taxon>
    </lineage>
</organism>
<dbReference type="NCBIfam" id="TIGR01344">
    <property type="entry name" value="malate_syn_A"/>
    <property type="match status" value="1"/>
</dbReference>
<comment type="catalytic activity">
    <reaction evidence="6 9">
        <text>glyoxylate + acetyl-CoA + H2O = (S)-malate + CoA + H(+)</text>
        <dbReference type="Rhea" id="RHEA:18181"/>
        <dbReference type="ChEBI" id="CHEBI:15377"/>
        <dbReference type="ChEBI" id="CHEBI:15378"/>
        <dbReference type="ChEBI" id="CHEBI:15589"/>
        <dbReference type="ChEBI" id="CHEBI:36655"/>
        <dbReference type="ChEBI" id="CHEBI:57287"/>
        <dbReference type="ChEBI" id="CHEBI:57288"/>
        <dbReference type="EC" id="2.3.3.9"/>
    </reaction>
</comment>
<dbReference type="AlphaFoldDB" id="A0A0A5G7I8"/>
<dbReference type="InterPro" id="IPR046363">
    <property type="entry name" value="MS_N_TIM-barrel_dom"/>
</dbReference>
<dbReference type="GO" id="GO:0006099">
    <property type="term" value="P:tricarboxylic acid cycle"/>
    <property type="evidence" value="ECO:0007669"/>
    <property type="project" value="UniProtKB-KW"/>
</dbReference>
<dbReference type="GO" id="GO:0005737">
    <property type="term" value="C:cytoplasm"/>
    <property type="evidence" value="ECO:0007669"/>
    <property type="project" value="TreeGrafter"/>
</dbReference>
<feature type="domain" description="Malate synthase TIM barrel" evidence="11">
    <location>
        <begin position="159"/>
        <end position="404"/>
    </location>
</feature>
<feature type="domain" description="Malate synthase C-terminal" evidence="13">
    <location>
        <begin position="409"/>
        <end position="529"/>
    </location>
</feature>
<evidence type="ECO:0000259" key="11">
    <source>
        <dbReference type="Pfam" id="PF01274"/>
    </source>
</evidence>
<name>A0A0A5G7I8_9BACI</name>
<keyword evidence="10" id="KW-0175">Coiled coil</keyword>
<dbReference type="OrthoDB" id="9768429at2"/>
<feature type="coiled-coil region" evidence="10">
    <location>
        <begin position="27"/>
        <end position="54"/>
    </location>
</feature>
<evidence type="ECO:0000256" key="6">
    <source>
        <dbReference type="ARBA" id="ARBA00047918"/>
    </source>
</evidence>
<evidence type="ECO:0000256" key="10">
    <source>
        <dbReference type="SAM" id="Coils"/>
    </source>
</evidence>
<evidence type="ECO:0000313" key="14">
    <source>
        <dbReference type="EMBL" id="KGX87050.1"/>
    </source>
</evidence>
<comment type="caution">
    <text evidence="14">The sequence shown here is derived from an EMBL/GenBank/DDBJ whole genome shotgun (WGS) entry which is preliminary data.</text>
</comment>
<protein>
    <recommendedName>
        <fullName evidence="7 9">Malate synthase</fullName>
        <ecNumber evidence="2 9">2.3.3.9</ecNumber>
    </recommendedName>
</protein>
<dbReference type="Proteomes" id="UP000030401">
    <property type="component" value="Unassembled WGS sequence"/>
</dbReference>
<accession>A0A0A5G7I8</accession>
<dbReference type="InterPro" id="IPR048356">
    <property type="entry name" value="MS_N"/>
</dbReference>
<feature type="active site" description="Proton acceptor" evidence="8">
    <location>
        <position position="163"/>
    </location>
</feature>
<keyword evidence="3 9" id="KW-0329">Glyoxylate bypass</keyword>
<comment type="similarity">
    <text evidence="1 9">Belongs to the malate synthase family.</text>
</comment>
<evidence type="ECO:0000256" key="9">
    <source>
        <dbReference type="RuleBase" id="RU000555"/>
    </source>
</evidence>
<dbReference type="Pfam" id="PF20656">
    <property type="entry name" value="MS_N"/>
    <property type="match status" value="1"/>
</dbReference>
<evidence type="ECO:0000256" key="5">
    <source>
        <dbReference type="ARBA" id="ARBA00022679"/>
    </source>
</evidence>
<dbReference type="GO" id="GO:0004474">
    <property type="term" value="F:malate synthase activity"/>
    <property type="evidence" value="ECO:0007669"/>
    <property type="project" value="UniProtKB-EC"/>
</dbReference>
<dbReference type="Gene3D" id="1.20.1220.12">
    <property type="entry name" value="Malate synthase, domain III"/>
    <property type="match status" value="1"/>
</dbReference>
<evidence type="ECO:0000259" key="12">
    <source>
        <dbReference type="Pfam" id="PF20656"/>
    </source>
</evidence>
<evidence type="ECO:0000256" key="1">
    <source>
        <dbReference type="ARBA" id="ARBA00006394"/>
    </source>
</evidence>
<feature type="domain" description="Malate synthase N-terminal" evidence="12">
    <location>
        <begin position="12"/>
        <end position="68"/>
    </location>
</feature>
<dbReference type="RefSeq" id="WP_036833854.1">
    <property type="nucleotide sequence ID" value="NZ_AVPG01000009.1"/>
</dbReference>
<dbReference type="InterPro" id="IPR044856">
    <property type="entry name" value="Malate_synth_C_sf"/>
</dbReference>
<gene>
    <name evidence="14" type="ORF">N784_02740</name>
</gene>
<evidence type="ECO:0000259" key="13">
    <source>
        <dbReference type="Pfam" id="PF20659"/>
    </source>
</evidence>